<reference evidence="7" key="1">
    <citation type="journal article" date="2014" name="Int. J. Syst. Evol. Microbiol.">
        <title>Complete genome sequence of Corynebacterium casei LMG S-19264T (=DSM 44701T), isolated from a smear-ripened cheese.</title>
        <authorList>
            <consortium name="US DOE Joint Genome Institute (JGI-PGF)"/>
            <person name="Walter F."/>
            <person name="Albersmeier A."/>
            <person name="Kalinowski J."/>
            <person name="Ruckert C."/>
        </authorList>
    </citation>
    <scope>NUCLEOTIDE SEQUENCE</scope>
    <source>
        <strain evidence="7">JCM 4490</strain>
    </source>
</reference>
<evidence type="ECO:0000256" key="4">
    <source>
        <dbReference type="ARBA" id="ARBA00022847"/>
    </source>
</evidence>
<organism evidence="7 8">
    <name type="scientific">Streptomyces lucensis JCM 4490</name>
    <dbReference type="NCBI Taxonomy" id="1306176"/>
    <lineage>
        <taxon>Bacteria</taxon>
        <taxon>Bacillati</taxon>
        <taxon>Actinomycetota</taxon>
        <taxon>Actinomycetes</taxon>
        <taxon>Kitasatosporales</taxon>
        <taxon>Streptomycetaceae</taxon>
        <taxon>Streptomyces</taxon>
    </lineage>
</organism>
<proteinExistence type="predicted"/>
<dbReference type="PANTHER" id="PTHR43528:SF1">
    <property type="entry name" value="ALPHA-KETOGLUTARATE PERMEASE"/>
    <property type="match status" value="1"/>
</dbReference>
<reference evidence="7" key="2">
    <citation type="submission" date="2020-09" db="EMBL/GenBank/DDBJ databases">
        <authorList>
            <person name="Sun Q."/>
            <person name="Ohkuma M."/>
        </authorList>
    </citation>
    <scope>NUCLEOTIDE SEQUENCE</scope>
    <source>
        <strain evidence="7">JCM 4490</strain>
    </source>
</reference>
<evidence type="ECO:0000256" key="5">
    <source>
        <dbReference type="SAM" id="MobiDB-lite"/>
    </source>
</evidence>
<keyword evidence="8" id="KW-1185">Reference proteome</keyword>
<dbReference type="PANTHER" id="PTHR43528">
    <property type="entry name" value="ALPHA-KETOGLUTARATE PERMEASE"/>
    <property type="match status" value="1"/>
</dbReference>
<evidence type="ECO:0000256" key="6">
    <source>
        <dbReference type="SAM" id="Phobius"/>
    </source>
</evidence>
<dbReference type="GO" id="GO:0005886">
    <property type="term" value="C:plasma membrane"/>
    <property type="evidence" value="ECO:0007669"/>
    <property type="project" value="UniProtKB-SubCell"/>
</dbReference>
<evidence type="ECO:0008006" key="9">
    <source>
        <dbReference type="Google" id="ProtNLM"/>
    </source>
</evidence>
<gene>
    <name evidence="7" type="ORF">GCM10010503_63660</name>
</gene>
<comment type="caution">
    <text evidence="7">The sequence shown here is derived from an EMBL/GenBank/DDBJ whole genome shotgun (WGS) entry which is preliminary data.</text>
</comment>
<dbReference type="Proteomes" id="UP000620224">
    <property type="component" value="Unassembled WGS sequence"/>
</dbReference>
<accession>A0A918JGB0</accession>
<keyword evidence="6" id="KW-1133">Transmembrane helix</keyword>
<comment type="subcellular location">
    <subcellularLocation>
        <location evidence="1">Cell membrane</location>
        <topology evidence="1">Multi-pass membrane protein</topology>
    </subcellularLocation>
</comment>
<evidence type="ECO:0000313" key="8">
    <source>
        <dbReference type="Proteomes" id="UP000620224"/>
    </source>
</evidence>
<feature type="compositionally biased region" description="Low complexity" evidence="5">
    <location>
        <begin position="96"/>
        <end position="105"/>
    </location>
</feature>
<dbReference type="AlphaFoldDB" id="A0A918JGB0"/>
<sequence length="105" mass="10947">MVFPGASPAAQVISAFAAFAAAFAVRLLGGLVFGPGDRVGRQKVLATTMIMMAVGAFAIGVIPGCHLRPPRPGLAAARARRREESPATSPSPPSAAPLRWSPRRW</sequence>
<evidence type="ECO:0000256" key="2">
    <source>
        <dbReference type="ARBA" id="ARBA00022448"/>
    </source>
</evidence>
<keyword evidence="2" id="KW-0813">Transport</keyword>
<feature type="transmembrane region" description="Helical" evidence="6">
    <location>
        <begin position="12"/>
        <end position="32"/>
    </location>
</feature>
<keyword evidence="6" id="KW-0812">Transmembrane</keyword>
<evidence type="ECO:0000256" key="1">
    <source>
        <dbReference type="ARBA" id="ARBA00004651"/>
    </source>
</evidence>
<keyword evidence="3" id="KW-1003">Cell membrane</keyword>
<dbReference type="Gene3D" id="1.20.1250.20">
    <property type="entry name" value="MFS general substrate transporter like domains"/>
    <property type="match status" value="1"/>
</dbReference>
<dbReference type="EMBL" id="BMUE01000020">
    <property type="protein sequence ID" value="GGW77080.1"/>
    <property type="molecule type" value="Genomic_DNA"/>
</dbReference>
<protein>
    <recommendedName>
        <fullName evidence="9">Major facilitator superfamily (MFS) profile domain-containing protein</fullName>
    </recommendedName>
</protein>
<evidence type="ECO:0000313" key="7">
    <source>
        <dbReference type="EMBL" id="GGW77080.1"/>
    </source>
</evidence>
<dbReference type="InterPro" id="IPR051084">
    <property type="entry name" value="H+-coupled_symporters"/>
</dbReference>
<feature type="region of interest" description="Disordered" evidence="5">
    <location>
        <begin position="72"/>
        <end position="105"/>
    </location>
</feature>
<feature type="transmembrane region" description="Helical" evidence="6">
    <location>
        <begin position="44"/>
        <end position="62"/>
    </location>
</feature>
<evidence type="ECO:0000256" key="3">
    <source>
        <dbReference type="ARBA" id="ARBA00022475"/>
    </source>
</evidence>
<dbReference type="SUPFAM" id="SSF103473">
    <property type="entry name" value="MFS general substrate transporter"/>
    <property type="match status" value="1"/>
</dbReference>
<dbReference type="GO" id="GO:0015293">
    <property type="term" value="F:symporter activity"/>
    <property type="evidence" value="ECO:0007669"/>
    <property type="project" value="UniProtKB-KW"/>
</dbReference>
<keyword evidence="6" id="KW-0472">Membrane</keyword>
<keyword evidence="4" id="KW-0769">Symport</keyword>
<dbReference type="InterPro" id="IPR036259">
    <property type="entry name" value="MFS_trans_sf"/>
</dbReference>
<name>A0A918JGB0_9ACTN</name>